<reference evidence="1 2" key="1">
    <citation type="submission" date="2024-05" db="EMBL/GenBank/DDBJ databases">
        <title>Genome sequencing and assembly of Indian major carp, Cirrhinus mrigala (Hamilton, 1822).</title>
        <authorList>
            <person name="Mohindra V."/>
            <person name="Chowdhury L.M."/>
            <person name="Lal K."/>
            <person name="Jena J.K."/>
        </authorList>
    </citation>
    <scope>NUCLEOTIDE SEQUENCE [LARGE SCALE GENOMIC DNA]</scope>
    <source>
        <strain evidence="1">CM1030</strain>
        <tissue evidence="1">Blood</tissue>
    </source>
</reference>
<dbReference type="EMBL" id="JAMKFB020000018">
    <property type="protein sequence ID" value="KAL0168074.1"/>
    <property type="molecule type" value="Genomic_DNA"/>
</dbReference>
<keyword evidence="2" id="KW-1185">Reference proteome</keyword>
<accession>A0ABD0P1U2</accession>
<dbReference type="PANTHER" id="PTHR23053:SF0">
    <property type="entry name" value="HYDROCEPHALUS-INDUCING PROTEIN HOMOLOG"/>
    <property type="match status" value="1"/>
</dbReference>
<evidence type="ECO:0000313" key="1">
    <source>
        <dbReference type="EMBL" id="KAL0168074.1"/>
    </source>
</evidence>
<sequence>MVRDNQYDQTVVELVGEGYHDIIILDNIGNKVQQDSSESMSDLLDFGDCHVGRTYQETFTMTNPSSSKVLRFEWLLSGPQLSFSPQVGHLHADCSKVEPIVLNTQTIKCKLSSITFQQPVDQVPDWDDCHRTVKWVDVDKSSQQPTKRK</sequence>
<protein>
    <recommendedName>
        <fullName evidence="3">HYDIN</fullName>
    </recommendedName>
</protein>
<comment type="caution">
    <text evidence="1">The sequence shown here is derived from an EMBL/GenBank/DDBJ whole genome shotgun (WGS) entry which is preliminary data.</text>
</comment>
<dbReference type="AlphaFoldDB" id="A0ABD0P1U2"/>
<gene>
    <name evidence="1" type="ORF">M9458_036296</name>
</gene>
<dbReference type="InterPro" id="IPR033305">
    <property type="entry name" value="Hydin-like"/>
</dbReference>
<evidence type="ECO:0008006" key="3">
    <source>
        <dbReference type="Google" id="ProtNLM"/>
    </source>
</evidence>
<dbReference type="Proteomes" id="UP001529510">
    <property type="component" value="Unassembled WGS sequence"/>
</dbReference>
<proteinExistence type="predicted"/>
<evidence type="ECO:0000313" key="2">
    <source>
        <dbReference type="Proteomes" id="UP001529510"/>
    </source>
</evidence>
<name>A0ABD0P1U2_CIRMR</name>
<organism evidence="1 2">
    <name type="scientific">Cirrhinus mrigala</name>
    <name type="common">Mrigala</name>
    <dbReference type="NCBI Taxonomy" id="683832"/>
    <lineage>
        <taxon>Eukaryota</taxon>
        <taxon>Metazoa</taxon>
        <taxon>Chordata</taxon>
        <taxon>Craniata</taxon>
        <taxon>Vertebrata</taxon>
        <taxon>Euteleostomi</taxon>
        <taxon>Actinopterygii</taxon>
        <taxon>Neopterygii</taxon>
        <taxon>Teleostei</taxon>
        <taxon>Ostariophysi</taxon>
        <taxon>Cypriniformes</taxon>
        <taxon>Cyprinidae</taxon>
        <taxon>Labeoninae</taxon>
        <taxon>Labeonini</taxon>
        <taxon>Cirrhinus</taxon>
    </lineage>
</organism>
<feature type="non-terminal residue" evidence="1">
    <location>
        <position position="149"/>
    </location>
</feature>
<dbReference type="InterPro" id="IPR013783">
    <property type="entry name" value="Ig-like_fold"/>
</dbReference>
<dbReference type="PANTHER" id="PTHR23053">
    <property type="entry name" value="DLEC1 DELETED IN LUNG AND ESOPHAGEAL CANCER 1"/>
    <property type="match status" value="1"/>
</dbReference>
<dbReference type="Gene3D" id="2.60.40.10">
    <property type="entry name" value="Immunoglobulins"/>
    <property type="match status" value="1"/>
</dbReference>